<dbReference type="RefSeq" id="WP_073330157.1">
    <property type="nucleotide sequence ID" value="NZ_CP033920.1"/>
</dbReference>
<reference evidence="1 2" key="1">
    <citation type="submission" date="2018-06" db="EMBL/GenBank/DDBJ databases">
        <authorList>
            <consortium name="Pathogen Informatics"/>
            <person name="Doyle S."/>
        </authorList>
    </citation>
    <scope>NUCLEOTIDE SEQUENCE [LARGE SCALE GENOMIC DNA]</scope>
    <source>
        <strain evidence="1 2">NCTC13533</strain>
    </source>
</reference>
<accession>A0A1M7C5C8</accession>
<proteinExistence type="predicted"/>
<organism evidence="1 2">
    <name type="scientific">Chryseobacterium carnipullorum</name>
    <dbReference type="NCBI Taxonomy" id="1124835"/>
    <lineage>
        <taxon>Bacteria</taxon>
        <taxon>Pseudomonadati</taxon>
        <taxon>Bacteroidota</taxon>
        <taxon>Flavobacteriia</taxon>
        <taxon>Flavobacteriales</taxon>
        <taxon>Weeksellaceae</taxon>
        <taxon>Chryseobacterium group</taxon>
        <taxon>Chryseobacterium</taxon>
    </lineage>
</organism>
<protein>
    <submittedName>
        <fullName evidence="1">Uncharacterized protein</fullName>
    </submittedName>
</protein>
<accession>A0A376EII9</accession>
<evidence type="ECO:0000313" key="2">
    <source>
        <dbReference type="Proteomes" id="UP000255224"/>
    </source>
</evidence>
<dbReference type="Proteomes" id="UP000255224">
    <property type="component" value="Unassembled WGS sequence"/>
</dbReference>
<dbReference type="STRING" id="297244.SAMN05421639_103257"/>
<gene>
    <name evidence="1" type="ORF">NCTC13533_04698</name>
</gene>
<evidence type="ECO:0000313" key="1">
    <source>
        <dbReference type="EMBL" id="STD09874.1"/>
    </source>
</evidence>
<dbReference type="EMBL" id="UFVQ01000003">
    <property type="protein sequence ID" value="STD09874.1"/>
    <property type="molecule type" value="Genomic_DNA"/>
</dbReference>
<sequence>MIDLKTIVSDEDNLSSAIVKSIKSNSNPAAVSAVINRNDELFQTPIASGTADIKITLIQMEKLLTHSLAMVRSM</sequence>
<name>A0A1M7C5C8_CHRCU</name>
<dbReference type="AlphaFoldDB" id="A0A1M7C5C8"/>